<dbReference type="Proteomes" id="UP000008909">
    <property type="component" value="Unassembled WGS sequence"/>
</dbReference>
<evidence type="ECO:0000313" key="1">
    <source>
        <dbReference type="EMBL" id="GAA47699.1"/>
    </source>
</evidence>
<reference key="2">
    <citation type="submission" date="2011-10" db="EMBL/GenBank/DDBJ databases">
        <title>The genome and transcriptome sequence of Clonorchis sinensis provide insights into the carcinogenic liver fluke.</title>
        <authorList>
            <person name="Wang X."/>
            <person name="Huang Y."/>
            <person name="Chen W."/>
            <person name="Liu H."/>
            <person name="Guo L."/>
            <person name="Chen Y."/>
            <person name="Luo F."/>
            <person name="Zhou W."/>
            <person name="Sun J."/>
            <person name="Mao Q."/>
            <person name="Liang P."/>
            <person name="Zhou C."/>
            <person name="Tian Y."/>
            <person name="Men J."/>
            <person name="Lv X."/>
            <person name="Huang L."/>
            <person name="Zhou J."/>
            <person name="Hu Y."/>
            <person name="Li R."/>
            <person name="Zhang F."/>
            <person name="Lei H."/>
            <person name="Li X."/>
            <person name="Hu X."/>
            <person name="Liang C."/>
            <person name="Xu J."/>
            <person name="Wu Z."/>
            <person name="Yu X."/>
        </authorList>
    </citation>
    <scope>NUCLEOTIDE SEQUENCE</scope>
    <source>
        <strain>Henan</strain>
    </source>
</reference>
<sequence length="419" mass="46810">MPIHYLRRSTIAQQYRSDLAQQLSTVNQYCTGSEHVDEAWQNVKGAMLAAFSAVCPTSPIRPQDHWMSASPLMYLRTNLSACSSNAQLPISPPQIIGEQNCGSYDHYVRKTRTPRLAIEKLVEPEVKRNDRNKLVECLTDGTVSDINGHWEKISKALLKVEHLFADRVFAGDRRQIPPGRHHNSTRRIIRRQGLAKCDISIRIGKDKEVFANLHHLRRTHDVSFSVKCPVYNAVDEPSSEDAPRAIDMSYAPVALVPPSYCLQCIAPCSISPMKNPLTPLYLGITCIRYRLQCAATYPILPNRCSLLNISNEKSTDTPVFRHHLYSVPPPVRSYVPHPPKSLSDEEGGVDYQPFPTKAVKFGGHSDGPHKAVAKAARFPFQAEPDYGRLNMGDVKRVKIASGKLLNLPSRGASCQLDVQ</sequence>
<reference evidence="1" key="1">
    <citation type="journal article" date="2011" name="Genome Biol.">
        <title>The draft genome of the carcinogenic human liver fluke Clonorchis sinensis.</title>
        <authorList>
            <person name="Wang X."/>
            <person name="Chen W."/>
            <person name="Huang Y."/>
            <person name="Sun J."/>
            <person name="Men J."/>
            <person name="Liu H."/>
            <person name="Luo F."/>
            <person name="Guo L."/>
            <person name="Lv X."/>
            <person name="Deng C."/>
            <person name="Zhou C."/>
            <person name="Fan Y."/>
            <person name="Li X."/>
            <person name="Huang L."/>
            <person name="Hu Y."/>
            <person name="Liang C."/>
            <person name="Hu X."/>
            <person name="Xu J."/>
            <person name="Yu X."/>
        </authorList>
    </citation>
    <scope>NUCLEOTIDE SEQUENCE [LARGE SCALE GENOMIC DNA]</scope>
    <source>
        <strain evidence="1">Henan</strain>
    </source>
</reference>
<accession>G7Y413</accession>
<keyword evidence="2" id="KW-1185">Reference proteome</keyword>
<name>G7Y413_CLOSI</name>
<protein>
    <submittedName>
        <fullName evidence="1">Uncharacterized protein</fullName>
    </submittedName>
</protein>
<organism evidence="1 2">
    <name type="scientific">Clonorchis sinensis</name>
    <name type="common">Chinese liver fluke</name>
    <dbReference type="NCBI Taxonomy" id="79923"/>
    <lineage>
        <taxon>Eukaryota</taxon>
        <taxon>Metazoa</taxon>
        <taxon>Spiralia</taxon>
        <taxon>Lophotrochozoa</taxon>
        <taxon>Platyhelminthes</taxon>
        <taxon>Trematoda</taxon>
        <taxon>Digenea</taxon>
        <taxon>Opisthorchiida</taxon>
        <taxon>Opisthorchiata</taxon>
        <taxon>Opisthorchiidae</taxon>
        <taxon>Clonorchis</taxon>
    </lineage>
</organism>
<proteinExistence type="predicted"/>
<dbReference type="AlphaFoldDB" id="G7Y413"/>
<evidence type="ECO:0000313" key="2">
    <source>
        <dbReference type="Proteomes" id="UP000008909"/>
    </source>
</evidence>
<feature type="non-terminal residue" evidence="1">
    <location>
        <position position="419"/>
    </location>
</feature>
<dbReference type="EMBL" id="DF142849">
    <property type="protein sequence ID" value="GAA47699.1"/>
    <property type="molecule type" value="Genomic_DNA"/>
</dbReference>
<gene>
    <name evidence="1" type="ORF">CLF_100693</name>
</gene>